<proteinExistence type="predicted"/>
<name>A0ABP8KUK1_9MICO</name>
<dbReference type="Proteomes" id="UP001500622">
    <property type="component" value="Unassembled WGS sequence"/>
</dbReference>
<evidence type="ECO:0000313" key="2">
    <source>
        <dbReference type="Proteomes" id="UP001500622"/>
    </source>
</evidence>
<protein>
    <recommendedName>
        <fullName evidence="3">Glycosyl transferase family 1 domain-containing protein</fullName>
    </recommendedName>
</protein>
<evidence type="ECO:0000313" key="1">
    <source>
        <dbReference type="EMBL" id="GAA4415496.1"/>
    </source>
</evidence>
<accession>A0ABP8KUK1</accession>
<dbReference type="SUPFAM" id="SSF53756">
    <property type="entry name" value="UDP-Glycosyltransferase/glycogen phosphorylase"/>
    <property type="match status" value="1"/>
</dbReference>
<gene>
    <name evidence="1" type="ORF">GCM10023169_01850</name>
</gene>
<sequence>MWLGVFGAISRRKNVVEVVDAMVRAAGPNDAALLLAGQVSIDYADEVMHAIRRARSRGYTVVLENRFLSNSELDGAIQMVDIVVAAYSNDASSGIFGKAVALGTLVVAAETETLVEATRSLGDRVMHTGLTPEALTDALREAIGIAMSRERRPLELAGPEEFVSALLS</sequence>
<keyword evidence="2" id="KW-1185">Reference proteome</keyword>
<evidence type="ECO:0008006" key="3">
    <source>
        <dbReference type="Google" id="ProtNLM"/>
    </source>
</evidence>
<comment type="caution">
    <text evidence="1">The sequence shown here is derived from an EMBL/GenBank/DDBJ whole genome shotgun (WGS) entry which is preliminary data.</text>
</comment>
<dbReference type="Gene3D" id="3.40.50.2000">
    <property type="entry name" value="Glycogen Phosphorylase B"/>
    <property type="match status" value="1"/>
</dbReference>
<organism evidence="1 2">
    <name type="scientific">Georgenia halophila</name>
    <dbReference type="NCBI Taxonomy" id="620889"/>
    <lineage>
        <taxon>Bacteria</taxon>
        <taxon>Bacillati</taxon>
        <taxon>Actinomycetota</taxon>
        <taxon>Actinomycetes</taxon>
        <taxon>Micrococcales</taxon>
        <taxon>Bogoriellaceae</taxon>
        <taxon>Georgenia</taxon>
    </lineage>
</organism>
<dbReference type="EMBL" id="BAABGN010000001">
    <property type="protein sequence ID" value="GAA4415496.1"/>
    <property type="molecule type" value="Genomic_DNA"/>
</dbReference>
<reference evidence="2" key="1">
    <citation type="journal article" date="2019" name="Int. J. Syst. Evol. Microbiol.">
        <title>The Global Catalogue of Microorganisms (GCM) 10K type strain sequencing project: providing services to taxonomists for standard genome sequencing and annotation.</title>
        <authorList>
            <consortium name="The Broad Institute Genomics Platform"/>
            <consortium name="The Broad Institute Genome Sequencing Center for Infectious Disease"/>
            <person name="Wu L."/>
            <person name="Ma J."/>
        </authorList>
    </citation>
    <scope>NUCLEOTIDE SEQUENCE [LARGE SCALE GENOMIC DNA]</scope>
    <source>
        <strain evidence="2">JCM 17810</strain>
    </source>
</reference>